<feature type="transmembrane region" description="Helical" evidence="2">
    <location>
        <begin position="7"/>
        <end position="25"/>
    </location>
</feature>
<dbReference type="AlphaFoldDB" id="A0A4R4Y1J1"/>
<keyword evidence="2" id="KW-0472">Membrane</keyword>
<proteinExistence type="predicted"/>
<keyword evidence="2" id="KW-0812">Transmembrane</keyword>
<reference evidence="3 4" key="1">
    <citation type="submission" date="2019-03" db="EMBL/GenBank/DDBJ databases">
        <title>Draft genome sequences of novel Actinobacteria.</title>
        <authorList>
            <person name="Sahin N."/>
            <person name="Ay H."/>
            <person name="Saygin H."/>
        </authorList>
    </citation>
    <scope>NUCLEOTIDE SEQUENCE [LARGE SCALE GENOMIC DNA]</scope>
    <source>
        <strain evidence="3 4">CH32</strain>
    </source>
</reference>
<keyword evidence="2" id="KW-1133">Transmembrane helix</keyword>
<accession>A0A4R4Y1J1</accession>
<gene>
    <name evidence="3" type="ORF">E1286_37150</name>
</gene>
<feature type="region of interest" description="Disordered" evidence="1">
    <location>
        <begin position="55"/>
        <end position="86"/>
    </location>
</feature>
<sequence>MLTVLGTIASLMIVAILVVLAVLLISAVTMAALLATAATLVRWHALWLRLTRRRSQRRSQGHSQRLSQGEPRLPLKLSGDTVPDRLRADLSGNVPLVRRRLTLGGARPAGRGSGHGRSGAGSHRSRLHLPVTAERRTRTEA</sequence>
<evidence type="ECO:0000256" key="2">
    <source>
        <dbReference type="SAM" id="Phobius"/>
    </source>
</evidence>
<comment type="caution">
    <text evidence="3">The sequence shown here is derived from an EMBL/GenBank/DDBJ whole genome shotgun (WGS) entry which is preliminary data.</text>
</comment>
<evidence type="ECO:0000313" key="4">
    <source>
        <dbReference type="Proteomes" id="UP000295302"/>
    </source>
</evidence>
<feature type="transmembrane region" description="Helical" evidence="2">
    <location>
        <begin position="31"/>
        <end position="50"/>
    </location>
</feature>
<feature type="region of interest" description="Disordered" evidence="1">
    <location>
        <begin position="101"/>
        <end position="141"/>
    </location>
</feature>
<evidence type="ECO:0000313" key="3">
    <source>
        <dbReference type="EMBL" id="TDD37500.1"/>
    </source>
</evidence>
<organism evidence="3 4">
    <name type="scientific">Nonomuraea terrae</name>
    <dbReference type="NCBI Taxonomy" id="2530383"/>
    <lineage>
        <taxon>Bacteria</taxon>
        <taxon>Bacillati</taxon>
        <taxon>Actinomycetota</taxon>
        <taxon>Actinomycetes</taxon>
        <taxon>Streptosporangiales</taxon>
        <taxon>Streptosporangiaceae</taxon>
        <taxon>Nonomuraea</taxon>
    </lineage>
</organism>
<keyword evidence="4" id="KW-1185">Reference proteome</keyword>
<dbReference type="EMBL" id="SMKQ01000187">
    <property type="protein sequence ID" value="TDD37500.1"/>
    <property type="molecule type" value="Genomic_DNA"/>
</dbReference>
<dbReference type="OrthoDB" id="3543794at2"/>
<dbReference type="Proteomes" id="UP000295302">
    <property type="component" value="Unassembled WGS sequence"/>
</dbReference>
<name>A0A4R4Y1J1_9ACTN</name>
<evidence type="ECO:0000256" key="1">
    <source>
        <dbReference type="SAM" id="MobiDB-lite"/>
    </source>
</evidence>
<dbReference type="RefSeq" id="WP_132620288.1">
    <property type="nucleotide sequence ID" value="NZ_SMKQ01000187.1"/>
</dbReference>
<protein>
    <submittedName>
        <fullName evidence="3">Uncharacterized protein</fullName>
    </submittedName>
</protein>